<feature type="transmembrane region" description="Helical" evidence="8">
    <location>
        <begin position="43"/>
        <end position="62"/>
    </location>
</feature>
<evidence type="ECO:0000313" key="20">
    <source>
        <dbReference type="Proteomes" id="UP000259975"/>
    </source>
</evidence>
<dbReference type="Proteomes" id="UP000258673">
    <property type="component" value="Unassembled WGS sequence"/>
</dbReference>
<reference evidence="12 17" key="2">
    <citation type="submission" date="2018-06" db="EMBL/GenBank/DDBJ databases">
        <authorList>
            <consortium name="Pathogen Informatics"/>
            <person name="Doyle S."/>
        </authorList>
    </citation>
    <scope>NUCLEOTIDE SEQUENCE [LARGE SCALE GENOMIC DNA]</scope>
    <source>
        <strain evidence="12 17">NCTC13443</strain>
    </source>
</reference>
<evidence type="ECO:0000256" key="6">
    <source>
        <dbReference type="ARBA" id="ARBA00022989"/>
    </source>
</evidence>
<comment type="subcellular location">
    <subcellularLocation>
        <location evidence="1">Cell membrane</location>
        <topology evidence="1">Multi-pass membrane protein</topology>
    </subcellularLocation>
</comment>
<dbReference type="InterPro" id="IPR005829">
    <property type="entry name" value="Sugar_transporter_CS"/>
</dbReference>
<dbReference type="EMBL" id="UKGE01000001">
    <property type="protein sequence ID" value="SXN28259.1"/>
    <property type="molecule type" value="Genomic_DNA"/>
</dbReference>
<evidence type="ECO:0000259" key="9">
    <source>
        <dbReference type="PROSITE" id="PS50850"/>
    </source>
</evidence>
<reference evidence="10 21" key="4">
    <citation type="submission" date="2020-02" db="EMBL/GenBank/DDBJ databases">
        <title>Klebsiella pneumoniae genome sequencing and assembly.</title>
        <authorList>
            <person name="Starkova P.S."/>
            <person name="Sulyan O.S."/>
            <person name="Likholetova D.V."/>
            <person name="Ageevets V.A."/>
            <person name="Lazareva I.V."/>
            <person name="Sopova J.V."/>
            <person name="Sidorenko S.V."/>
        </authorList>
    </citation>
    <scope>NUCLEOTIDE SEQUENCE [LARGE SCALE GENOMIC DNA]</scope>
    <source>
        <strain evidence="10 21">2429</strain>
    </source>
</reference>
<dbReference type="Proteomes" id="UP000255518">
    <property type="component" value="Unassembled WGS sequence"/>
</dbReference>
<evidence type="ECO:0000256" key="4">
    <source>
        <dbReference type="ARBA" id="ARBA00022692"/>
    </source>
</evidence>
<evidence type="ECO:0000256" key="3">
    <source>
        <dbReference type="ARBA" id="ARBA00022475"/>
    </source>
</evidence>
<evidence type="ECO:0000256" key="5">
    <source>
        <dbReference type="ARBA" id="ARBA00022847"/>
    </source>
</evidence>
<keyword evidence="4 8" id="KW-0812">Transmembrane</keyword>
<dbReference type="PANTHER" id="PTHR43528">
    <property type="entry name" value="ALPHA-KETOGLUTARATE PERMEASE"/>
    <property type="match status" value="1"/>
</dbReference>
<dbReference type="AlphaFoldDB" id="A0A0C7KL83"/>
<proteinExistence type="predicted"/>
<reference evidence="18 19" key="3">
    <citation type="submission" date="2018-08" db="EMBL/GenBank/DDBJ databases">
        <authorList>
            <consortium name="Pathogen Informatics"/>
        </authorList>
    </citation>
    <scope>NUCLEOTIDE SEQUENCE [LARGE SCALE GENOMIC DNA]</scope>
    <source>
        <strain evidence="13 20">EuSCAPE_AT029</strain>
        <strain evidence="15 18">EuSCAPE_HU047</strain>
        <strain evidence="14 19">EuSCAPE_IT093</strain>
    </source>
</reference>
<protein>
    <submittedName>
        <fullName evidence="14 15">Citrate utilization protein A</fullName>
    </submittedName>
    <submittedName>
        <fullName evidence="10">MFS transporter</fullName>
    </submittedName>
</protein>
<keyword evidence="7 8" id="KW-0472">Membrane</keyword>
<dbReference type="KEGG" id="kpx:PMK1_03039"/>
<evidence type="ECO:0000313" key="19">
    <source>
        <dbReference type="Proteomes" id="UP000258673"/>
    </source>
</evidence>
<dbReference type="InterPro" id="IPR051084">
    <property type="entry name" value="H+-coupled_symporters"/>
</dbReference>
<evidence type="ECO:0000313" key="12">
    <source>
        <dbReference type="EMBL" id="STT02203.1"/>
    </source>
</evidence>
<gene>
    <name evidence="15" type="primary">citA</name>
    <name evidence="11" type="ORF">B6I68_06310</name>
    <name evidence="10" type="ORF">G4V31_02665</name>
    <name evidence="12" type="ORF">NCTC13443_02546</name>
    <name evidence="13" type="ORF">SAMEA3499901_00253</name>
    <name evidence="14" type="ORF">SAMEA3515122_00431</name>
    <name evidence="15" type="ORF">SAMEA3538828_01223</name>
</gene>
<evidence type="ECO:0000313" key="13">
    <source>
        <dbReference type="EMBL" id="SXN28259.1"/>
    </source>
</evidence>
<dbReference type="EMBL" id="UKUT01000001">
    <property type="protein sequence ID" value="SYH24955.1"/>
    <property type="molecule type" value="Genomic_DNA"/>
</dbReference>
<dbReference type="EMBL" id="NCMJ01000036">
    <property type="protein sequence ID" value="PLE28392.1"/>
    <property type="molecule type" value="Genomic_DNA"/>
</dbReference>
<dbReference type="Proteomes" id="UP000259975">
    <property type="component" value="Unassembled WGS sequence"/>
</dbReference>
<accession>A0A0C7KL83</accession>
<dbReference type="PROSITE" id="PS50850">
    <property type="entry name" value="MFS"/>
    <property type="match status" value="1"/>
</dbReference>
<feature type="transmembrane region" description="Helical" evidence="8">
    <location>
        <begin position="74"/>
        <end position="94"/>
    </location>
</feature>
<evidence type="ECO:0000256" key="2">
    <source>
        <dbReference type="ARBA" id="ARBA00022448"/>
    </source>
</evidence>
<feature type="transmembrane region" description="Helical" evidence="8">
    <location>
        <begin position="106"/>
        <end position="128"/>
    </location>
</feature>
<dbReference type="Gene3D" id="1.20.1250.20">
    <property type="entry name" value="MFS general substrate transporter like domains"/>
    <property type="match status" value="1"/>
</dbReference>
<name>A0A0C7KL83_KLEPN</name>
<dbReference type="EMBL" id="UGKT01000001">
    <property type="protein sequence ID" value="STT02203.1"/>
    <property type="molecule type" value="Genomic_DNA"/>
</dbReference>
<dbReference type="Proteomes" id="UP000234439">
    <property type="component" value="Unassembled WGS sequence"/>
</dbReference>
<dbReference type="SUPFAM" id="SSF103473">
    <property type="entry name" value="MFS general substrate transporter"/>
    <property type="match status" value="1"/>
</dbReference>
<dbReference type="Proteomes" id="UP000258253">
    <property type="component" value="Unassembled WGS sequence"/>
</dbReference>
<evidence type="ECO:0000313" key="10">
    <source>
        <dbReference type="EMBL" id="NGN71032.1"/>
    </source>
</evidence>
<dbReference type="EMBL" id="ULCI01000004">
    <property type="protein sequence ID" value="SYR33361.1"/>
    <property type="molecule type" value="Genomic_DNA"/>
</dbReference>
<organism evidence="15 18">
    <name type="scientific">Klebsiella pneumoniae</name>
    <dbReference type="NCBI Taxonomy" id="573"/>
    <lineage>
        <taxon>Bacteria</taxon>
        <taxon>Pseudomonadati</taxon>
        <taxon>Pseudomonadota</taxon>
        <taxon>Gammaproteobacteria</taxon>
        <taxon>Enterobacterales</taxon>
        <taxon>Enterobacteriaceae</taxon>
        <taxon>Klebsiella/Raoultella group</taxon>
        <taxon>Klebsiella</taxon>
        <taxon>Klebsiella pneumoniae complex</taxon>
    </lineage>
</organism>
<keyword evidence="2" id="KW-0813">Transport</keyword>
<keyword evidence="6 8" id="KW-1133">Transmembrane helix</keyword>
<evidence type="ECO:0000256" key="7">
    <source>
        <dbReference type="ARBA" id="ARBA00023136"/>
    </source>
</evidence>
<evidence type="ECO:0000313" key="11">
    <source>
        <dbReference type="EMBL" id="PLE28392.1"/>
    </source>
</evidence>
<evidence type="ECO:0000313" key="14">
    <source>
        <dbReference type="EMBL" id="SYH24955.1"/>
    </source>
</evidence>
<dbReference type="GO" id="GO:0015293">
    <property type="term" value="F:symporter activity"/>
    <property type="evidence" value="ECO:0007669"/>
    <property type="project" value="UniProtKB-KW"/>
</dbReference>
<reference evidence="11 16" key="1">
    <citation type="journal article" date="2017" name="J. Infect. Dis.">
        <title>An Analysis of the Epidemic of Klebsiella pneumoniae Carbapenemase-Producing K. pneumoniae: Convergence of Two Evolutionary Mechanisms Creates the Perfect Storm.</title>
        <authorList>
            <person name="Rojas L.J."/>
            <person name="Weinstock G.M."/>
            <person name="De La Cadena E."/>
            <person name="Diaz L."/>
            <person name="Rios R."/>
            <person name="Hanson B.M."/>
            <person name="Brown J.S."/>
            <person name="Vats P."/>
            <person name="Phillips D.S."/>
            <person name="Nguyen H."/>
            <person name="Hujer K.M."/>
            <person name="Correa A."/>
            <person name="Adams M.D."/>
            <person name="Perez F."/>
            <person name="Sodergren E."/>
            <person name="Narechania A."/>
            <person name="Planet P.J."/>
            <person name="Villegas M.V."/>
            <person name="Bonomo R.A."/>
            <person name="Arias C.A."/>
        </authorList>
    </citation>
    <scope>NUCLEOTIDE SEQUENCE [LARGE SCALE GENOMIC DNA]</scope>
    <source>
        <strain evidence="11 16">COL-Kpn30</strain>
    </source>
</reference>
<dbReference type="Proteomes" id="UP000479475">
    <property type="component" value="Unassembled WGS sequence"/>
</dbReference>
<evidence type="ECO:0000313" key="15">
    <source>
        <dbReference type="EMBL" id="SYR33361.1"/>
    </source>
</evidence>
<evidence type="ECO:0000313" key="18">
    <source>
        <dbReference type="Proteomes" id="UP000258253"/>
    </source>
</evidence>
<evidence type="ECO:0000256" key="1">
    <source>
        <dbReference type="ARBA" id="ARBA00004651"/>
    </source>
</evidence>
<dbReference type="InterPro" id="IPR036259">
    <property type="entry name" value="MFS_trans_sf"/>
</dbReference>
<evidence type="ECO:0000313" key="16">
    <source>
        <dbReference type="Proteomes" id="UP000234439"/>
    </source>
</evidence>
<dbReference type="InterPro" id="IPR020846">
    <property type="entry name" value="MFS_dom"/>
</dbReference>
<keyword evidence="5" id="KW-0769">Symport</keyword>
<keyword evidence="3" id="KW-1003">Cell membrane</keyword>
<evidence type="ECO:0000313" key="17">
    <source>
        <dbReference type="Proteomes" id="UP000255518"/>
    </source>
</evidence>
<evidence type="ECO:0000313" key="21">
    <source>
        <dbReference type="Proteomes" id="UP000479475"/>
    </source>
</evidence>
<feature type="transmembrane region" description="Helical" evidence="8">
    <location>
        <begin position="140"/>
        <end position="161"/>
    </location>
</feature>
<sequence length="171" mass="18356">MGASGALPAHAPGVTFLIPALSGELIWNFTSGAISDRIGRRPVLIGITVLALLTTWPVMHWLTVAPDFTRMTLVLLWFSFFFGMYNGAMVAALTEVMPVYVRTVGFSLAFSLATTIFGGLTPAISIALVELSGDKSAPGWWLICAALCGFIATALLFVRLSRGYQPAESQR</sequence>
<feature type="domain" description="Major facilitator superfamily (MFS) profile" evidence="9">
    <location>
        <begin position="1"/>
        <end position="163"/>
    </location>
</feature>
<dbReference type="GO" id="GO:0005886">
    <property type="term" value="C:plasma membrane"/>
    <property type="evidence" value="ECO:0007669"/>
    <property type="project" value="UniProtKB-SubCell"/>
</dbReference>
<dbReference type="PROSITE" id="PS00216">
    <property type="entry name" value="SUGAR_TRANSPORT_1"/>
    <property type="match status" value="1"/>
</dbReference>
<dbReference type="PANTHER" id="PTHR43528:SF6">
    <property type="entry name" value="CITRATE-PROTON SYMPORTER"/>
    <property type="match status" value="1"/>
</dbReference>
<evidence type="ECO:0000256" key="8">
    <source>
        <dbReference type="SAM" id="Phobius"/>
    </source>
</evidence>
<dbReference type="EMBL" id="JAAKYD010000002">
    <property type="protein sequence ID" value="NGN71032.1"/>
    <property type="molecule type" value="Genomic_DNA"/>
</dbReference>